<dbReference type="GeneID" id="80539271"/>
<dbReference type="Proteomes" id="UP000830293">
    <property type="component" value="Segment"/>
</dbReference>
<feature type="compositionally biased region" description="Basic and acidic residues" evidence="1">
    <location>
        <begin position="13"/>
        <end position="47"/>
    </location>
</feature>
<dbReference type="KEGG" id="vg:80539271"/>
<evidence type="ECO:0000256" key="2">
    <source>
        <dbReference type="SAM" id="Phobius"/>
    </source>
</evidence>
<protein>
    <submittedName>
        <fullName evidence="3">Uncharacterized protein</fullName>
    </submittedName>
</protein>
<proteinExistence type="predicted"/>
<keyword evidence="4" id="KW-1185">Reference proteome</keyword>
<evidence type="ECO:0000256" key="1">
    <source>
        <dbReference type="SAM" id="MobiDB-lite"/>
    </source>
</evidence>
<feature type="region of interest" description="Disordered" evidence="1">
    <location>
        <begin position="13"/>
        <end position="64"/>
    </location>
</feature>
<reference evidence="3" key="1">
    <citation type="submission" date="2020-04" db="EMBL/GenBank/DDBJ databases">
        <title>A mysterious 80 nm amoeba virus with a near complete 'ORFan genome' challenges the classification of DNA viruses.</title>
        <authorList>
            <person name="Boratto P.V.M."/>
            <person name="Oliveira G.P."/>
            <person name="Machado T.B."/>
            <person name="Andrade A.C.S.P."/>
            <person name="Baudoin J.P."/>
            <person name="Klose T."/>
            <person name="Azza S."/>
            <person name="Decloquement P."/>
            <person name="Chabriere E."/>
            <person name="Colson P."/>
            <person name="Levasseur A."/>
            <person name="La Scola B."/>
            <person name="Abrahao J.S."/>
        </authorList>
    </citation>
    <scope>NUCLEOTIDE SEQUENCE</scope>
    <source>
        <strain evidence="3">BHMG</strain>
    </source>
</reference>
<accession>A0AAE7B601</accession>
<name>A0AAE7B601_9VIRU</name>
<organism evidence="3 4">
    <name type="scientific">Yaravirus sp. 'brasiliensis'</name>
    <dbReference type="NCBI Taxonomy" id="2739681"/>
    <lineage>
        <taxon>Viruses</taxon>
        <taxon>Varidnaviria</taxon>
        <taxon>Bamfordvirae</taxon>
        <taxon>Nucleocytoviricota</taxon>
        <taxon>Mriyaviricetes</taxon>
        <taxon>Yaraviridae</taxon>
        <taxon>Yaravirus</taxon>
        <taxon>Yaravirus brasiliense</taxon>
    </lineage>
</organism>
<keyword evidence="2" id="KW-1133">Transmembrane helix</keyword>
<keyword evidence="2" id="KW-0472">Membrane</keyword>
<keyword evidence="2" id="KW-0812">Transmembrane</keyword>
<sequence>MDTSFLDKLREEAAREREKKGAEKAAEARKEAKDREESYQKKHESDRPFQPLNPDIATKNPDYDPKPVVQWKEIPAKVVPYSASPWLIAGAFAGVVGVFILILMFI</sequence>
<dbReference type="EMBL" id="MT293574">
    <property type="protein sequence ID" value="QKE44388.1"/>
    <property type="molecule type" value="Genomic_DNA"/>
</dbReference>
<feature type="transmembrane region" description="Helical" evidence="2">
    <location>
        <begin position="86"/>
        <end position="105"/>
    </location>
</feature>
<evidence type="ECO:0000313" key="3">
    <source>
        <dbReference type="EMBL" id="QKE44388.1"/>
    </source>
</evidence>
<dbReference type="RefSeq" id="YP_010800635.1">
    <property type="nucleotide sequence ID" value="NC_076895.1"/>
</dbReference>
<evidence type="ECO:0000313" key="4">
    <source>
        <dbReference type="Proteomes" id="UP000830293"/>
    </source>
</evidence>